<proteinExistence type="predicted"/>
<protein>
    <recommendedName>
        <fullName evidence="3">Mor transcription activator domain-containing protein</fullName>
    </recommendedName>
</protein>
<evidence type="ECO:0000313" key="2">
    <source>
        <dbReference type="Proteomes" id="UP001187425"/>
    </source>
</evidence>
<dbReference type="Proteomes" id="UP001187425">
    <property type="component" value="Unassembled WGS sequence"/>
</dbReference>
<comment type="caution">
    <text evidence="1">The sequence shown here is derived from an EMBL/GenBank/DDBJ whole genome shotgun (WGS) entry which is preliminary data.</text>
</comment>
<name>A0AAW8ZU32_9XANT</name>
<dbReference type="AlphaFoldDB" id="A0AAW8ZU32"/>
<evidence type="ECO:0000313" key="1">
    <source>
        <dbReference type="EMBL" id="MDV7249931.1"/>
    </source>
</evidence>
<sequence>MQKPQASSVCLKERIAECMQRDIGITESMAKPFVESVMRCLAGEQHYFPAFKREYPVQEIRRSLESGKNVAYVLCTFDLSRSKLYELFPGGLPKPTETFRRSVGQA</sequence>
<dbReference type="RefSeq" id="WP_180313753.1">
    <property type="nucleotide sequence ID" value="NZ_JAJTZO010000149.1"/>
</dbReference>
<evidence type="ECO:0008006" key="3">
    <source>
        <dbReference type="Google" id="ProtNLM"/>
    </source>
</evidence>
<dbReference type="EMBL" id="JAWMQI010000068">
    <property type="protein sequence ID" value="MDV7249931.1"/>
    <property type="molecule type" value="Genomic_DNA"/>
</dbReference>
<reference evidence="1 2" key="1">
    <citation type="submission" date="2023-10" db="EMBL/GenBank/DDBJ databases">
        <title>A new tool for lettuce pathogen research.</title>
        <authorList>
            <person name="Horton K.N."/>
            <person name="Cseke L.J."/>
            <person name="Badiwe M."/>
            <person name="Tesfaye D."/>
            <person name="Klein A."/>
            <person name="Su J."/>
            <person name="Potnis N."/>
            <person name="Gassmann W."/>
        </authorList>
    </citation>
    <scope>NUCLEOTIDE SEQUENCE [LARGE SCALE GENOMIC DNA]</scope>
    <source>
        <strain evidence="1 2">JSKH1901</strain>
    </source>
</reference>
<gene>
    <name evidence="1" type="ORF">R4K57_16265</name>
</gene>
<accession>A0AAW8ZU32</accession>
<organism evidence="1 2">
    <name type="scientific">Xanthomonas hortorum pv. vitians</name>
    <dbReference type="NCBI Taxonomy" id="83224"/>
    <lineage>
        <taxon>Bacteria</taxon>
        <taxon>Pseudomonadati</taxon>
        <taxon>Pseudomonadota</taxon>
        <taxon>Gammaproteobacteria</taxon>
        <taxon>Lysobacterales</taxon>
        <taxon>Lysobacteraceae</taxon>
        <taxon>Xanthomonas</taxon>
    </lineage>
</organism>